<organism evidence="2 3">
    <name type="scientific">Araneus ventricosus</name>
    <name type="common">Orbweaver spider</name>
    <name type="synonym">Epeira ventricosa</name>
    <dbReference type="NCBI Taxonomy" id="182803"/>
    <lineage>
        <taxon>Eukaryota</taxon>
        <taxon>Metazoa</taxon>
        <taxon>Ecdysozoa</taxon>
        <taxon>Arthropoda</taxon>
        <taxon>Chelicerata</taxon>
        <taxon>Arachnida</taxon>
        <taxon>Araneae</taxon>
        <taxon>Araneomorphae</taxon>
        <taxon>Entelegynae</taxon>
        <taxon>Araneoidea</taxon>
        <taxon>Araneidae</taxon>
        <taxon>Araneus</taxon>
    </lineage>
</organism>
<reference evidence="2 3" key="1">
    <citation type="journal article" date="2019" name="Sci. Rep.">
        <title>Orb-weaving spider Araneus ventricosus genome elucidates the spidroin gene catalogue.</title>
        <authorList>
            <person name="Kono N."/>
            <person name="Nakamura H."/>
            <person name="Ohtoshi R."/>
            <person name="Moran D.A.P."/>
            <person name="Shinohara A."/>
            <person name="Yoshida Y."/>
            <person name="Fujiwara M."/>
            <person name="Mori M."/>
            <person name="Tomita M."/>
            <person name="Arakawa K."/>
        </authorList>
    </citation>
    <scope>NUCLEOTIDE SEQUENCE [LARGE SCALE GENOMIC DNA]</scope>
</reference>
<keyword evidence="3" id="KW-1185">Reference proteome</keyword>
<dbReference type="EMBL" id="BGPR01000049">
    <property type="protein sequence ID" value="GBL86652.1"/>
    <property type="molecule type" value="Genomic_DNA"/>
</dbReference>
<dbReference type="Proteomes" id="UP000499080">
    <property type="component" value="Unassembled WGS sequence"/>
</dbReference>
<name>A0A4Y2B2U8_ARAVE</name>
<feature type="region of interest" description="Disordered" evidence="1">
    <location>
        <begin position="1"/>
        <end position="22"/>
    </location>
</feature>
<dbReference type="AlphaFoldDB" id="A0A4Y2B2U8"/>
<evidence type="ECO:0000313" key="3">
    <source>
        <dbReference type="Proteomes" id="UP000499080"/>
    </source>
</evidence>
<comment type="caution">
    <text evidence="2">The sequence shown here is derived from an EMBL/GenBank/DDBJ whole genome shotgun (WGS) entry which is preliminary data.</text>
</comment>
<accession>A0A4Y2B2U8</accession>
<proteinExistence type="predicted"/>
<evidence type="ECO:0000313" key="2">
    <source>
        <dbReference type="EMBL" id="GBL86652.1"/>
    </source>
</evidence>
<protein>
    <submittedName>
        <fullName evidence="2">Uncharacterized protein</fullName>
    </submittedName>
</protein>
<gene>
    <name evidence="2" type="ORF">AVEN_194889_1</name>
</gene>
<evidence type="ECO:0000256" key="1">
    <source>
        <dbReference type="SAM" id="MobiDB-lite"/>
    </source>
</evidence>
<sequence>MAHFETKHLSLSRGQTTSATPYPASHYTICQATMTALTCTNLMQIFDETLRYQSENNTKKPQCPITLARYIPEVLRHQLCWVLRC</sequence>